<name>A0A5Q2F610_9CAUD</name>
<dbReference type="Proteomes" id="UP000331412">
    <property type="component" value="Segment"/>
</dbReference>
<sequence length="721" mass="78865">MKTQFNQSQGSTSRETNKEAIARIFGLKKSDVSYLTTNIPVDSYTILYDKTTQSCWYRGSSSGTPIAWASSDDILQVTTTSGTFFLEKATQLNEVLSVLSTVNGADSIGVSTGGTVEDMLQCITPEMVRVNGQRYVHGVTTDAVPFVQAAVDLANQKGLPTLLLRTYPMVSAPQEYICPGDDGTVYPAWITAGTDVNIAPEPTNKMNAHIRLYNNSRLVGVNMQTCGLRSNWSKTAGPYDLTGPIVLFISPGNKDSYVRYYLENLTISNGFIGRVCEGTSAFSYENNLQISGCGIPGIFQGEDSVDRGFIKLWYNLAGDVFGGQWLTRNHAYASSYMPPYPATDIHRAGWCDSSFVEKYHYYGDTSFDWTHPANAAIDNFFATYFFKPENSAKTADGGRTSNSTQPGVWPMGEYKGITGRAMTRFSRYGREILNCNIFEAKVMWSPRTPFYYTAQPGSWTGNSKIGSIILERVGIILYAGGTGPGNRFNVDNVDPWDTTQTTFPAMACRGNISAMDCTKSGSVQQSVINEINPAVTGGQIHRVMRNLAGDPVSLLTLQDNLGTSWTSRYVFNSNYASMQPTQYGSSGARFKYDYGTFTPVLTISGQVITSTEAIGIWWRFGDMIRVHVRIRNSSLTVTQTGGMIVSNLPFTAGSVQEGMSKGNVYTGAGNSGPLIPLVEAGTKQMRVLTNSAGTTFQHPAGAIDFTFHADFDYIIPFNSNL</sequence>
<dbReference type="RefSeq" id="YP_009884734.1">
    <property type="nucleotide sequence ID" value="NC_049472.1"/>
</dbReference>
<evidence type="ECO:0000313" key="2">
    <source>
        <dbReference type="Proteomes" id="UP000331412"/>
    </source>
</evidence>
<reference evidence="1 2" key="1">
    <citation type="submission" date="2019-09" db="EMBL/GenBank/DDBJ databases">
        <authorList>
            <person name="Assafiri O."/>
            <person name="Yusoff K."/>
            <person name="Song Ai Lian A."/>
            <person name="Hanish I."/>
            <person name="Geok Hun T."/>
        </authorList>
    </citation>
    <scope>NUCLEOTIDE SEQUENCE [LARGE SCALE GENOMIC DNA]</scope>
</reference>
<dbReference type="EMBL" id="MN478483">
    <property type="protein sequence ID" value="QGF20658.1"/>
    <property type="molecule type" value="Genomic_DNA"/>
</dbReference>
<dbReference type="GeneID" id="55814101"/>
<evidence type="ECO:0000313" key="1">
    <source>
        <dbReference type="EMBL" id="QGF20658.1"/>
    </source>
</evidence>
<organism evidence="1 2">
    <name type="scientific">Klebsiella phage UPM 2146</name>
    <dbReference type="NCBI Taxonomy" id="2847816"/>
    <lineage>
        <taxon>Viruses</taxon>
        <taxon>Duplodnaviria</taxon>
        <taxon>Heunggongvirae</taxon>
        <taxon>Uroviricota</taxon>
        <taxon>Caudoviricetes</taxon>
        <taxon>Pantevenvirales</taxon>
        <taxon>Ackermannviridae</taxon>
        <taxon>Taipeivirus</taxon>
        <taxon>Taipeivirus UPM2146</taxon>
    </lineage>
</organism>
<accession>A0A5Q2F610</accession>
<keyword evidence="2" id="KW-1185">Reference proteome</keyword>
<protein>
    <recommendedName>
        <fullName evidence="3">Tail fiber protein</fullName>
    </recommendedName>
</protein>
<evidence type="ECO:0008006" key="3">
    <source>
        <dbReference type="Google" id="ProtNLM"/>
    </source>
</evidence>
<dbReference type="Gene3D" id="3.30.2020.50">
    <property type="match status" value="1"/>
</dbReference>
<proteinExistence type="predicted"/>